<dbReference type="InterPro" id="IPR035919">
    <property type="entry name" value="EAL_sf"/>
</dbReference>
<organism evidence="2 3">
    <name type="scientific">Photobacterium kishitanii</name>
    <dbReference type="NCBI Taxonomy" id="318456"/>
    <lineage>
        <taxon>Bacteria</taxon>
        <taxon>Pseudomonadati</taxon>
        <taxon>Pseudomonadota</taxon>
        <taxon>Gammaproteobacteria</taxon>
        <taxon>Vibrionales</taxon>
        <taxon>Vibrionaceae</taxon>
        <taxon>Photobacterium</taxon>
    </lineage>
</organism>
<dbReference type="SUPFAM" id="SSF141868">
    <property type="entry name" value="EAL domain-like"/>
    <property type="match status" value="1"/>
</dbReference>
<gene>
    <name evidence="2" type="ORF">C0W53_07715</name>
</gene>
<dbReference type="PROSITE" id="PS50883">
    <property type="entry name" value="EAL"/>
    <property type="match status" value="1"/>
</dbReference>
<reference evidence="2 3" key="1">
    <citation type="submission" date="2018-01" db="EMBL/GenBank/DDBJ databases">
        <title>Whole genome sequencing of Histamine producing bacteria.</title>
        <authorList>
            <person name="Butler K."/>
        </authorList>
    </citation>
    <scope>NUCLEOTIDE SEQUENCE [LARGE SCALE GENOMIC DNA]</scope>
    <source>
        <strain evidence="2 3">A1-4</strain>
    </source>
</reference>
<protein>
    <submittedName>
        <fullName evidence="2">EAL domain-containing protein</fullName>
    </submittedName>
</protein>
<evidence type="ECO:0000313" key="3">
    <source>
        <dbReference type="Proteomes" id="UP000240728"/>
    </source>
</evidence>
<name>A0AAX0YYQ0_9GAMM</name>
<dbReference type="PANTHER" id="PTHR33121:SF71">
    <property type="entry name" value="OXYGEN SENSOR PROTEIN DOSP"/>
    <property type="match status" value="1"/>
</dbReference>
<evidence type="ECO:0000259" key="1">
    <source>
        <dbReference type="PROSITE" id="PS50883"/>
    </source>
</evidence>
<sequence length="250" mass="29467">MHLKGIFLMYIDKELLLSAITGGKIKPYLQPIVNHDIEIKGFEVLSRWERHNSIILPYDFICLLKENNALLERWTLSIIEQLIMFFISNGKCNIDLHINIYSKSFSENIIERILFLNEYVNVVVEILEDDFIEDEEDFKYKLMNMRSYGIQFAIDDFGCGFNNTDRLSKYKFDILKIDRKFILSIENNLFKYNLIKNIISLSDDVDLKIIAEGVESVEQFKILNILGVKCFQGFLFYKAMPLNETKELIW</sequence>
<comment type="caution">
    <text evidence="2">The sequence shown here is derived from an EMBL/GenBank/DDBJ whole genome shotgun (WGS) entry which is preliminary data.</text>
</comment>
<evidence type="ECO:0000313" key="2">
    <source>
        <dbReference type="EMBL" id="PSX45892.1"/>
    </source>
</evidence>
<dbReference type="InterPro" id="IPR050706">
    <property type="entry name" value="Cyclic-di-GMP_PDE-like"/>
</dbReference>
<keyword evidence="3" id="KW-1185">Reference proteome</keyword>
<feature type="domain" description="EAL" evidence="1">
    <location>
        <begin position="9"/>
        <end position="250"/>
    </location>
</feature>
<dbReference type="EMBL" id="PYOZ01000003">
    <property type="protein sequence ID" value="PSX45892.1"/>
    <property type="molecule type" value="Genomic_DNA"/>
</dbReference>
<dbReference type="AlphaFoldDB" id="A0AAX0YYQ0"/>
<dbReference type="Pfam" id="PF00563">
    <property type="entry name" value="EAL"/>
    <property type="match status" value="1"/>
</dbReference>
<accession>A0AAX0YYQ0</accession>
<dbReference type="SMART" id="SM00052">
    <property type="entry name" value="EAL"/>
    <property type="match status" value="1"/>
</dbReference>
<dbReference type="GO" id="GO:0071111">
    <property type="term" value="F:cyclic-guanylate-specific phosphodiesterase activity"/>
    <property type="evidence" value="ECO:0007669"/>
    <property type="project" value="InterPro"/>
</dbReference>
<dbReference type="PANTHER" id="PTHR33121">
    <property type="entry name" value="CYCLIC DI-GMP PHOSPHODIESTERASE PDEF"/>
    <property type="match status" value="1"/>
</dbReference>
<dbReference type="InterPro" id="IPR001633">
    <property type="entry name" value="EAL_dom"/>
</dbReference>
<dbReference type="CDD" id="cd01948">
    <property type="entry name" value="EAL"/>
    <property type="match status" value="1"/>
</dbReference>
<dbReference type="Gene3D" id="3.20.20.450">
    <property type="entry name" value="EAL domain"/>
    <property type="match status" value="1"/>
</dbReference>
<proteinExistence type="predicted"/>
<dbReference type="Proteomes" id="UP000240728">
    <property type="component" value="Unassembled WGS sequence"/>
</dbReference>